<keyword evidence="7 11" id="KW-0505">Motor protein</keyword>
<keyword evidence="3 11" id="KW-0963">Cytoplasm</keyword>
<dbReference type="SMART" id="SM01375">
    <property type="entry name" value="Dynein_light"/>
    <property type="match status" value="1"/>
</dbReference>
<evidence type="ECO:0000256" key="3">
    <source>
        <dbReference type="ARBA" id="ARBA00022490"/>
    </source>
</evidence>
<dbReference type="InterPro" id="IPR001372">
    <property type="entry name" value="Dynein_light_chain_typ-1/2"/>
</dbReference>
<evidence type="ECO:0000313" key="12">
    <source>
        <dbReference type="EMBL" id="KAL3785455.1"/>
    </source>
</evidence>
<dbReference type="GO" id="GO:0030286">
    <property type="term" value="C:dynein complex"/>
    <property type="evidence" value="ECO:0007669"/>
    <property type="project" value="UniProtKB-KW"/>
</dbReference>
<evidence type="ECO:0000256" key="8">
    <source>
        <dbReference type="ARBA" id="ARBA00023212"/>
    </source>
</evidence>
<name>A0ABD3PBC3_9STRA</name>
<keyword evidence="5 11" id="KW-0243">Dynein</keyword>
<dbReference type="InterPro" id="IPR037177">
    <property type="entry name" value="DLC_sf"/>
</dbReference>
<proteinExistence type="inferred from homology"/>
<evidence type="ECO:0000256" key="5">
    <source>
        <dbReference type="ARBA" id="ARBA00023017"/>
    </source>
</evidence>
<comment type="caution">
    <text evidence="12">The sequence shown here is derived from an EMBL/GenBank/DDBJ whole genome shotgun (WGS) entry which is preliminary data.</text>
</comment>
<evidence type="ECO:0000256" key="1">
    <source>
        <dbReference type="ARBA" id="ARBA00004430"/>
    </source>
</evidence>
<evidence type="ECO:0000256" key="2">
    <source>
        <dbReference type="ARBA" id="ARBA00011655"/>
    </source>
</evidence>
<dbReference type="Pfam" id="PF01221">
    <property type="entry name" value="Dynein_light"/>
    <property type="match status" value="1"/>
</dbReference>
<comment type="subunit">
    <text evidence="2">Consists of at least two heavy chains and a number of intermediate and light chains.</text>
</comment>
<dbReference type="PANTHER" id="PTHR11886">
    <property type="entry name" value="DYNEIN LIGHT CHAIN"/>
    <property type="match status" value="1"/>
</dbReference>
<dbReference type="EMBL" id="JALLPJ020000692">
    <property type="protein sequence ID" value="KAL3785455.1"/>
    <property type="molecule type" value="Genomic_DNA"/>
</dbReference>
<protein>
    <recommendedName>
        <fullName evidence="11">Dynein light chain</fullName>
    </recommendedName>
</protein>
<evidence type="ECO:0000256" key="9">
    <source>
        <dbReference type="ARBA" id="ARBA00023273"/>
    </source>
</evidence>
<evidence type="ECO:0000256" key="6">
    <source>
        <dbReference type="ARBA" id="ARBA00023069"/>
    </source>
</evidence>
<reference evidence="12 13" key="1">
    <citation type="submission" date="2024-10" db="EMBL/GenBank/DDBJ databases">
        <title>Updated reference genomes for cyclostephanoid diatoms.</title>
        <authorList>
            <person name="Roberts W.R."/>
            <person name="Alverson A.J."/>
        </authorList>
    </citation>
    <scope>NUCLEOTIDE SEQUENCE [LARGE SCALE GENOMIC DNA]</scope>
    <source>
        <strain evidence="12 13">AJA010-31</strain>
    </source>
</reference>
<comment type="subcellular location">
    <subcellularLocation>
        <location evidence="1">Cytoplasm</location>
        <location evidence="1">Cytoskeleton</location>
        <location evidence="1">Cilium axoneme</location>
    </subcellularLocation>
</comment>
<dbReference type="Gene3D" id="3.30.740.10">
    <property type="entry name" value="Protein Inhibitor Of Neuronal Nitric Oxide Synthase"/>
    <property type="match status" value="1"/>
</dbReference>
<accession>A0ABD3PBC3</accession>
<evidence type="ECO:0000313" key="13">
    <source>
        <dbReference type="Proteomes" id="UP001530400"/>
    </source>
</evidence>
<dbReference type="FunFam" id="3.30.740.10:FF:000002">
    <property type="entry name" value="Dynein light chain"/>
    <property type="match status" value="1"/>
</dbReference>
<dbReference type="GO" id="GO:0005874">
    <property type="term" value="C:microtubule"/>
    <property type="evidence" value="ECO:0007669"/>
    <property type="project" value="UniProtKB-KW"/>
</dbReference>
<dbReference type="SUPFAM" id="SSF54648">
    <property type="entry name" value="DLC"/>
    <property type="match status" value="1"/>
</dbReference>
<dbReference type="CDD" id="cd21453">
    <property type="entry name" value="DLC-like_DNAL4"/>
    <property type="match status" value="1"/>
</dbReference>
<keyword evidence="13" id="KW-1185">Reference proteome</keyword>
<comment type="function">
    <text evidence="10">Force generating protein of respiratory cilia. Produces force towards the minus ends of microtubules. Dynein has ATPase activity.</text>
</comment>
<keyword evidence="8 11" id="KW-0206">Cytoskeleton</keyword>
<dbReference type="GO" id="GO:0005930">
    <property type="term" value="C:axoneme"/>
    <property type="evidence" value="ECO:0007669"/>
    <property type="project" value="UniProtKB-SubCell"/>
</dbReference>
<sequence length="106" mass="12012">MMSKASEIDEEEFQKCLKKPIVKYSDMPNEMGAEAVEVVTMALDKFVASRDWEQASVLIKNTLDKKFGPSWQCAVGEGFGFDIACQQKYLLHLYYGRVAILCYKSA</sequence>
<dbReference type="Proteomes" id="UP001530400">
    <property type="component" value="Unassembled WGS sequence"/>
</dbReference>
<evidence type="ECO:0000256" key="11">
    <source>
        <dbReference type="RuleBase" id="RU365010"/>
    </source>
</evidence>
<dbReference type="AlphaFoldDB" id="A0ABD3PBC3"/>
<comment type="similarity">
    <text evidence="11">Belongs to the dynein light chain family.</text>
</comment>
<gene>
    <name evidence="12" type="ORF">ACHAWO_009123</name>
</gene>
<keyword evidence="9" id="KW-0966">Cell projection</keyword>
<dbReference type="PANTHER" id="PTHR11886:SF2">
    <property type="entry name" value="DYNEIN AXONEMAL LIGHT CHAIN 4"/>
    <property type="match status" value="1"/>
</dbReference>
<keyword evidence="6" id="KW-0969">Cilium</keyword>
<evidence type="ECO:0000256" key="10">
    <source>
        <dbReference type="ARBA" id="ARBA00057688"/>
    </source>
</evidence>
<evidence type="ECO:0000256" key="4">
    <source>
        <dbReference type="ARBA" id="ARBA00022701"/>
    </source>
</evidence>
<organism evidence="12 13">
    <name type="scientific">Cyclotella atomus</name>
    <dbReference type="NCBI Taxonomy" id="382360"/>
    <lineage>
        <taxon>Eukaryota</taxon>
        <taxon>Sar</taxon>
        <taxon>Stramenopiles</taxon>
        <taxon>Ochrophyta</taxon>
        <taxon>Bacillariophyta</taxon>
        <taxon>Coscinodiscophyceae</taxon>
        <taxon>Thalassiosirophycidae</taxon>
        <taxon>Stephanodiscales</taxon>
        <taxon>Stephanodiscaceae</taxon>
        <taxon>Cyclotella</taxon>
    </lineage>
</organism>
<evidence type="ECO:0000256" key="7">
    <source>
        <dbReference type="ARBA" id="ARBA00023175"/>
    </source>
</evidence>
<keyword evidence="4 11" id="KW-0493">Microtubule</keyword>